<dbReference type="RefSeq" id="WP_005606622.1">
    <property type="nucleotide sequence ID" value="NZ_CP102283.1"/>
</dbReference>
<reference evidence="3 4" key="1">
    <citation type="submission" date="2009-08" db="EMBL/GenBank/DDBJ databases">
        <authorList>
            <person name="Muzny D."/>
            <person name="Qin X."/>
            <person name="Deng J."/>
            <person name="Jiang H."/>
            <person name="Liu Y."/>
            <person name="Qu J."/>
            <person name="Song X.-Z."/>
            <person name="Zhang L."/>
            <person name="Thornton R."/>
            <person name="Coyle M."/>
            <person name="Francisco L."/>
            <person name="Jackson L."/>
            <person name="Javaid M."/>
            <person name="Korchina V."/>
            <person name="Kovar C."/>
            <person name="Mata R."/>
            <person name="Mathew T."/>
            <person name="Ngo R."/>
            <person name="Nguyen L."/>
            <person name="Nguyen N."/>
            <person name="Okwuonu G."/>
            <person name="Ongeri F."/>
            <person name="Pham C."/>
            <person name="Simmons D."/>
            <person name="Wilczek-Boney K."/>
            <person name="Hale W."/>
            <person name="Jakkamsetti A."/>
            <person name="Pham P."/>
            <person name="Ruth R."/>
            <person name="San Lucas F."/>
            <person name="Warren J."/>
            <person name="Zhang J."/>
            <person name="Zhao Z."/>
            <person name="Zhou C."/>
            <person name="Zhu D."/>
            <person name="Lee S."/>
            <person name="Bess C."/>
            <person name="Blankenburg K."/>
            <person name="Forbes L."/>
            <person name="Fu Q."/>
            <person name="Gubbala S."/>
            <person name="Hirani K."/>
            <person name="Jayaseelan J.C."/>
            <person name="Lara F."/>
            <person name="Munidasa M."/>
            <person name="Palculict T."/>
            <person name="Patil S."/>
            <person name="Pu L.-L."/>
            <person name="Saada N."/>
            <person name="Tang L."/>
            <person name="Weissenberger G."/>
            <person name="Zhu Y."/>
            <person name="Hemphill L."/>
            <person name="Shang Y."/>
            <person name="Youmans B."/>
            <person name="Ayvaz T."/>
            <person name="Ross M."/>
            <person name="Santibanez J."/>
            <person name="Aqrawi P."/>
            <person name="Gross S."/>
            <person name="Joshi V."/>
            <person name="Fowler G."/>
            <person name="Nazareth L."/>
            <person name="Reid J."/>
            <person name="Worley K."/>
            <person name="Petrosino J."/>
            <person name="Highlander S."/>
            <person name="Gibbs R."/>
        </authorList>
    </citation>
    <scope>NUCLEOTIDE SEQUENCE [LARGE SCALE GENOMIC DNA]</scope>
    <source>
        <strain evidence="3 4">ATCC 49175</strain>
    </source>
</reference>
<protein>
    <recommendedName>
        <fullName evidence="2">Alpha/beta hydrolase fold-5 domain-containing protein</fullName>
    </recommendedName>
</protein>
<sequence>MTKQRKIMYGVFGVLFAFILLALGLIQMFTYRATPEAQETWNIAAFEQKNNWTHFEVTGEKKGTLLFYTGALVEPQAYAKLADGLAKEEIEVYIISSKLNLPVLDNGTMATIVKEEHLDKVFIGGHSLGGVVSTVEAKQLKEMNKVAGLILLASYPDQSTDISDTQIPVLSITASNDKILKQEKYEDAKSRLPESTLYTKIEGGNHSGFGLYGQQNGDGTATMSAEEQQKQLVQLIKQFIVSH</sequence>
<feature type="domain" description="Alpha/beta hydrolase fold-5" evidence="2">
    <location>
        <begin position="65"/>
        <end position="229"/>
    </location>
</feature>
<dbReference type="STRING" id="638301.HMPREF0444_0720"/>
<dbReference type="GeneID" id="78412940"/>
<organism evidence="3 4">
    <name type="scientific">Granulicatella adiacens ATCC 49175</name>
    <dbReference type="NCBI Taxonomy" id="638301"/>
    <lineage>
        <taxon>Bacteria</taxon>
        <taxon>Bacillati</taxon>
        <taxon>Bacillota</taxon>
        <taxon>Bacilli</taxon>
        <taxon>Lactobacillales</taxon>
        <taxon>Carnobacteriaceae</taxon>
        <taxon>Granulicatella</taxon>
    </lineage>
</organism>
<comment type="caution">
    <text evidence="3">The sequence shown here is derived from an EMBL/GenBank/DDBJ whole genome shotgun (WGS) entry which is preliminary data.</text>
</comment>
<accession>C8NFM5</accession>
<dbReference type="eggNOG" id="COG2267">
    <property type="taxonomic scope" value="Bacteria"/>
</dbReference>
<evidence type="ECO:0000256" key="1">
    <source>
        <dbReference type="SAM" id="Phobius"/>
    </source>
</evidence>
<keyword evidence="1" id="KW-1133">Transmembrane helix</keyword>
<dbReference type="InterPro" id="IPR029058">
    <property type="entry name" value="AB_hydrolase_fold"/>
</dbReference>
<keyword evidence="1" id="KW-0472">Membrane</keyword>
<dbReference type="Pfam" id="PF12695">
    <property type="entry name" value="Abhydrolase_5"/>
    <property type="match status" value="1"/>
</dbReference>
<evidence type="ECO:0000313" key="4">
    <source>
        <dbReference type="Proteomes" id="UP000005926"/>
    </source>
</evidence>
<feature type="transmembrane region" description="Helical" evidence="1">
    <location>
        <begin position="7"/>
        <end position="29"/>
    </location>
</feature>
<proteinExistence type="predicted"/>
<dbReference type="SUPFAM" id="SSF53474">
    <property type="entry name" value="alpha/beta-Hydrolases"/>
    <property type="match status" value="1"/>
</dbReference>
<dbReference type="GO" id="GO:0016787">
    <property type="term" value="F:hydrolase activity"/>
    <property type="evidence" value="ECO:0007669"/>
    <property type="project" value="InterPro"/>
</dbReference>
<evidence type="ECO:0000313" key="3">
    <source>
        <dbReference type="EMBL" id="EEW37361.1"/>
    </source>
</evidence>
<dbReference type="AlphaFoldDB" id="C8NFM5"/>
<dbReference type="InterPro" id="IPR029059">
    <property type="entry name" value="AB_hydrolase_5"/>
</dbReference>
<dbReference type="Gene3D" id="3.40.50.1820">
    <property type="entry name" value="alpha/beta hydrolase"/>
    <property type="match status" value="1"/>
</dbReference>
<dbReference type="EMBL" id="ACKZ01000016">
    <property type="protein sequence ID" value="EEW37361.1"/>
    <property type="molecule type" value="Genomic_DNA"/>
</dbReference>
<keyword evidence="1" id="KW-0812">Transmembrane</keyword>
<keyword evidence="4" id="KW-1185">Reference proteome</keyword>
<dbReference type="Proteomes" id="UP000005926">
    <property type="component" value="Unassembled WGS sequence"/>
</dbReference>
<dbReference type="HOGENOM" id="CLU_077889_0_0_9"/>
<name>C8NFM5_9LACT</name>
<evidence type="ECO:0000259" key="2">
    <source>
        <dbReference type="Pfam" id="PF12695"/>
    </source>
</evidence>
<gene>
    <name evidence="3" type="ORF">HMPREF0444_0720</name>
</gene>